<dbReference type="InterPro" id="IPR029066">
    <property type="entry name" value="PLP-binding_barrel"/>
</dbReference>
<dbReference type="InterPro" id="IPR048449">
    <property type="entry name" value="YhfX-like_C"/>
</dbReference>
<gene>
    <name evidence="3" type="ORF">ACELLULO517_14410</name>
</gene>
<dbReference type="InterPro" id="IPR001608">
    <property type="entry name" value="Ala_racemase_N"/>
</dbReference>
<feature type="domain" description="YhfX-like C-terminal" evidence="2">
    <location>
        <begin position="279"/>
        <end position="383"/>
    </location>
</feature>
<evidence type="ECO:0000313" key="4">
    <source>
        <dbReference type="Proteomes" id="UP000721844"/>
    </source>
</evidence>
<reference evidence="3 4" key="1">
    <citation type="journal article" date="2021" name="Microorganisms">
        <title>Acidisoma silvae sp. nov. and Acidisomacellulosilytica sp. nov., Two Acidophilic Bacteria Isolated from Decaying Wood, Hydrolyzing Cellulose and Producing Poly-3-hydroxybutyrate.</title>
        <authorList>
            <person name="Mieszkin S."/>
            <person name="Pouder E."/>
            <person name="Uroz S."/>
            <person name="Simon-Colin C."/>
            <person name="Alain K."/>
        </authorList>
    </citation>
    <scope>NUCLEOTIDE SEQUENCE [LARGE SCALE GENOMIC DNA]</scope>
    <source>
        <strain evidence="3 4">HW T5.17</strain>
    </source>
</reference>
<dbReference type="RefSeq" id="WP_227308110.1">
    <property type="nucleotide sequence ID" value="NZ_JAESVA010000004.1"/>
</dbReference>
<dbReference type="AlphaFoldDB" id="A0A963Z2P9"/>
<evidence type="ECO:0000313" key="3">
    <source>
        <dbReference type="EMBL" id="MCB8881439.1"/>
    </source>
</evidence>
<comment type="caution">
    <text evidence="3">The sequence shown here is derived from an EMBL/GenBank/DDBJ whole genome shotgun (WGS) entry which is preliminary data.</text>
</comment>
<dbReference type="Gene3D" id="2.40.37.30">
    <property type="match status" value="2"/>
</dbReference>
<protein>
    <submittedName>
        <fullName evidence="3">Alanine racemase</fullName>
    </submittedName>
</protein>
<dbReference type="SUPFAM" id="SSF51419">
    <property type="entry name" value="PLP-binding barrel"/>
    <property type="match status" value="1"/>
</dbReference>
<name>A0A963Z2P9_9PROT</name>
<dbReference type="Proteomes" id="UP000721844">
    <property type="component" value="Unassembled WGS sequence"/>
</dbReference>
<evidence type="ECO:0000259" key="1">
    <source>
        <dbReference type="Pfam" id="PF01168"/>
    </source>
</evidence>
<sequence>MFLDVLRRRNPALIEQAIAFHQAGQIPANSYVIDLDAVAENASIIKAAADRAGLKIFAMTKQMGRNGDFCRSVLAGGITHAVAVDMECARACVRAGLSLGHLGHLVQVPRAEAAAGAAMRPDYWTVFNREKAAEAAAANQAAGREQALLARLFAPGDRFYNGHEGGFPAETVVDVANALDALPGARFAGITTFPALLFSPELGDADTTHNLGTLARAVEALAKSGRRDIEVNAPGTNSAIFLQRLADHGATQCEPGHGLTGTTPLHALHDLPERPAVAYLSEVSHIHAGRAYCFGGGLYVDPVFPDYAMNVVVAREPASGPETLHGVEIPPPSAIDYYGMIDVEGPRAPQIGDSVVFGFRPQAFVTRAYVVGIAGLSSGNPSVGTIHDAFGRPIDWPG</sequence>
<proteinExistence type="predicted"/>
<accession>A0A963Z2P9</accession>
<dbReference type="EMBL" id="JAESVA010000004">
    <property type="protein sequence ID" value="MCB8881439.1"/>
    <property type="molecule type" value="Genomic_DNA"/>
</dbReference>
<organism evidence="3 4">
    <name type="scientific">Acidisoma cellulosilyticum</name>
    <dbReference type="NCBI Taxonomy" id="2802395"/>
    <lineage>
        <taxon>Bacteria</taxon>
        <taxon>Pseudomonadati</taxon>
        <taxon>Pseudomonadota</taxon>
        <taxon>Alphaproteobacteria</taxon>
        <taxon>Acetobacterales</taxon>
        <taxon>Acidocellaceae</taxon>
        <taxon>Acidisoma</taxon>
    </lineage>
</organism>
<keyword evidence="4" id="KW-1185">Reference proteome</keyword>
<feature type="domain" description="Alanine racemase N-terminal" evidence="1">
    <location>
        <begin position="33"/>
        <end position="264"/>
    </location>
</feature>
<evidence type="ECO:0000259" key="2">
    <source>
        <dbReference type="Pfam" id="PF21279"/>
    </source>
</evidence>
<dbReference type="Pfam" id="PF21279">
    <property type="entry name" value="YhfX-like_C"/>
    <property type="match status" value="1"/>
</dbReference>
<dbReference type="Pfam" id="PF01168">
    <property type="entry name" value="Ala_racemase_N"/>
    <property type="match status" value="1"/>
</dbReference>